<evidence type="ECO:0000313" key="1">
    <source>
        <dbReference type="EMBL" id="TGO34188.1"/>
    </source>
</evidence>
<sequence>MSSIFMAEVTHKDIDGVSRLCLGFTSKREYIFVKGAAELRELPSTISICCGNPKSQQSMLRKTIIAVFQFRKRSIFENRD</sequence>
<organism evidence="1 2">
    <name type="scientific">Botrytis hyacinthi</name>
    <dbReference type="NCBI Taxonomy" id="278943"/>
    <lineage>
        <taxon>Eukaryota</taxon>
        <taxon>Fungi</taxon>
        <taxon>Dikarya</taxon>
        <taxon>Ascomycota</taxon>
        <taxon>Pezizomycotina</taxon>
        <taxon>Leotiomycetes</taxon>
        <taxon>Helotiales</taxon>
        <taxon>Sclerotiniaceae</taxon>
        <taxon>Botrytis</taxon>
    </lineage>
</organism>
<proteinExistence type="predicted"/>
<dbReference type="Proteomes" id="UP000297814">
    <property type="component" value="Unassembled WGS sequence"/>
</dbReference>
<keyword evidence="2" id="KW-1185">Reference proteome</keyword>
<name>A0A4Z1GDL3_9HELO</name>
<gene>
    <name evidence="1" type="ORF">BHYA_0208g00070</name>
</gene>
<evidence type="ECO:0000313" key="2">
    <source>
        <dbReference type="Proteomes" id="UP000297814"/>
    </source>
</evidence>
<dbReference type="AlphaFoldDB" id="A0A4Z1GDL3"/>
<protein>
    <submittedName>
        <fullName evidence="1">Uncharacterized protein</fullName>
    </submittedName>
</protein>
<dbReference type="EMBL" id="PQXK01000208">
    <property type="protein sequence ID" value="TGO34188.1"/>
    <property type="molecule type" value="Genomic_DNA"/>
</dbReference>
<comment type="caution">
    <text evidence="1">The sequence shown here is derived from an EMBL/GenBank/DDBJ whole genome shotgun (WGS) entry which is preliminary data.</text>
</comment>
<reference evidence="1 2" key="1">
    <citation type="submission" date="2017-12" db="EMBL/GenBank/DDBJ databases">
        <title>Comparative genomics of Botrytis spp.</title>
        <authorList>
            <person name="Valero-Jimenez C.A."/>
            <person name="Tapia P."/>
            <person name="Veloso J."/>
            <person name="Silva-Moreno E."/>
            <person name="Staats M."/>
            <person name="Valdes J.H."/>
            <person name="Van Kan J.A.L."/>
        </authorList>
    </citation>
    <scope>NUCLEOTIDE SEQUENCE [LARGE SCALE GENOMIC DNA]</scope>
    <source>
        <strain evidence="1 2">Bh0001</strain>
    </source>
</reference>
<accession>A0A4Z1GDL3</accession>